<protein>
    <submittedName>
        <fullName evidence="3">N-acetyllactosaminide beta-1,3-N-acetylglucosaminyltransferase</fullName>
    </submittedName>
</protein>
<dbReference type="Gene3D" id="3.90.550.10">
    <property type="entry name" value="Spore Coat Polysaccharide Biosynthesis Protein SpsA, Chain A"/>
    <property type="match status" value="1"/>
</dbReference>
<evidence type="ECO:0000256" key="1">
    <source>
        <dbReference type="SAM" id="Phobius"/>
    </source>
</evidence>
<keyword evidence="2" id="KW-1185">Reference proteome</keyword>
<keyword evidence="1" id="KW-1133">Transmembrane helix</keyword>
<accession>A0AAF5D1E4</accession>
<keyword evidence="1" id="KW-0812">Transmembrane</keyword>
<organism evidence="2 3">
    <name type="scientific">Strongyloides stercoralis</name>
    <name type="common">Threadworm</name>
    <dbReference type="NCBI Taxonomy" id="6248"/>
    <lineage>
        <taxon>Eukaryota</taxon>
        <taxon>Metazoa</taxon>
        <taxon>Ecdysozoa</taxon>
        <taxon>Nematoda</taxon>
        <taxon>Chromadorea</taxon>
        <taxon>Rhabditida</taxon>
        <taxon>Tylenchina</taxon>
        <taxon>Panagrolaimomorpha</taxon>
        <taxon>Strongyloidoidea</taxon>
        <taxon>Strongyloididae</taxon>
        <taxon>Strongyloides</taxon>
    </lineage>
</organism>
<dbReference type="AlphaFoldDB" id="A0AAF5D1E4"/>
<name>A0AAF5D1E4_STRER</name>
<dbReference type="PANTHER" id="PTHR47411">
    <property type="entry name" value="B3GNT1, BETA-1,3-N-ACETYLGUCOSAMINYLTRANSFERASE 1, HOMOLOG"/>
    <property type="match status" value="1"/>
</dbReference>
<dbReference type="Pfam" id="PF13896">
    <property type="entry name" value="Glyco_transf_49"/>
    <property type="match status" value="1"/>
</dbReference>
<evidence type="ECO:0000313" key="2">
    <source>
        <dbReference type="Proteomes" id="UP000035681"/>
    </source>
</evidence>
<dbReference type="PANTHER" id="PTHR47411:SF3">
    <property type="entry name" value="I-BETA-1,3-N-ACETYLGLUCOSAMINYLTRANSFERASE"/>
    <property type="match status" value="1"/>
</dbReference>
<proteinExistence type="predicted"/>
<dbReference type="SUPFAM" id="SSF53448">
    <property type="entry name" value="Nucleotide-diphospho-sugar transferases"/>
    <property type="match status" value="1"/>
</dbReference>
<keyword evidence="1" id="KW-0472">Membrane</keyword>
<sequence>MCTFEIGKKEHQILVLWICIILFLIKKINTLKCLPNIRRDFNNLKSLKLIPSNNNVEYFIFVDQKDTQTEDVLFTTYKEYLILPYAIKNINYNYSDNIVLILHVSNDQNLTKIENHLKNWDGFISLSIFINITSNNFEELTCTYCKLISIIKKSKKIDIHFIVKINSKSYSIKNLLLFKEPYICNNFNYSNDNVSCYNNYDKNIDYAKRISQYPINILRNIARKYSHGKYIVIADMDHMFSKDFHKKMLLTAKRELRDNVTAVLVYRIFEVDYKDLKYGPKNKKELKKMMDNKKAFIFHHYFNGAHNISKLNEWFSIPDSKVPTIQHEELFNRYNWEPQFVSLSNIPYHDERFPYPICDNINLRWTLCMEGYKFLIVNDVFMYHLGLKNKNESKNVNKAKRYSQAKYQKALGKFRREMKQKYLKNTNICRF</sequence>
<feature type="transmembrane region" description="Helical" evidence="1">
    <location>
        <begin position="12"/>
        <end position="29"/>
    </location>
</feature>
<dbReference type="InterPro" id="IPR029044">
    <property type="entry name" value="Nucleotide-diphossugar_trans"/>
</dbReference>
<reference evidence="3" key="1">
    <citation type="submission" date="2024-02" db="UniProtKB">
        <authorList>
            <consortium name="WormBaseParasite"/>
        </authorList>
    </citation>
    <scope>IDENTIFICATION</scope>
</reference>
<evidence type="ECO:0000313" key="3">
    <source>
        <dbReference type="WBParaSite" id="TCONS_00005261.p1"/>
    </source>
</evidence>
<dbReference type="WBParaSite" id="TCONS_00005261.p1">
    <property type="protein sequence ID" value="TCONS_00005261.p1"/>
    <property type="gene ID" value="XLOC_003587"/>
</dbReference>
<dbReference type="Proteomes" id="UP000035681">
    <property type="component" value="Unplaced"/>
</dbReference>